<dbReference type="InterPro" id="IPR036179">
    <property type="entry name" value="Ig-like_dom_sf"/>
</dbReference>
<evidence type="ECO:0000256" key="7">
    <source>
        <dbReference type="ARBA" id="ARBA00023157"/>
    </source>
</evidence>
<dbReference type="GO" id="GO:0071222">
    <property type="term" value="P:cellular response to lipopolysaccharide"/>
    <property type="evidence" value="ECO:0007669"/>
    <property type="project" value="TreeGrafter"/>
</dbReference>
<proteinExistence type="predicted"/>
<feature type="domain" description="Ig-like" evidence="12">
    <location>
        <begin position="28"/>
        <end position="120"/>
    </location>
</feature>
<dbReference type="FunFam" id="2.60.40.10:FF:000142">
    <property type="entry name" value="V-set domain-containing T-cell activation inhibitor 1"/>
    <property type="match status" value="1"/>
</dbReference>
<name>A0AAN9CKM9_9TELE</name>
<dbReference type="GO" id="GO:0031295">
    <property type="term" value="P:T cell costimulation"/>
    <property type="evidence" value="ECO:0007669"/>
    <property type="project" value="TreeGrafter"/>
</dbReference>
<dbReference type="InterPro" id="IPR003599">
    <property type="entry name" value="Ig_sub"/>
</dbReference>
<accession>A0AAN9CKM9</accession>
<dbReference type="GO" id="GO:0006955">
    <property type="term" value="P:immune response"/>
    <property type="evidence" value="ECO:0007669"/>
    <property type="project" value="TreeGrafter"/>
</dbReference>
<keyword evidence="8" id="KW-0675">Receptor</keyword>
<feature type="chain" id="PRO_5042946411" description="Ig-like domain-containing protein" evidence="11">
    <location>
        <begin position="20"/>
        <end position="156"/>
    </location>
</feature>
<dbReference type="SUPFAM" id="SSF48726">
    <property type="entry name" value="Immunoglobulin"/>
    <property type="match status" value="1"/>
</dbReference>
<reference evidence="13 14" key="1">
    <citation type="submission" date="2024-02" db="EMBL/GenBank/DDBJ databases">
        <title>Chromosome-level genome assembly of the Eurasian Minnow (Phoxinus phoxinus).</title>
        <authorList>
            <person name="Oriowo T.O."/>
            <person name="Martin S."/>
            <person name="Stange M."/>
            <person name="Chrysostomakis Y."/>
            <person name="Brown T."/>
            <person name="Winkler S."/>
            <person name="Kukowka S."/>
            <person name="Myers E.W."/>
            <person name="Bohne A."/>
        </authorList>
    </citation>
    <scope>NUCLEOTIDE SEQUENCE [LARGE SCALE GENOMIC DNA]</scope>
    <source>
        <strain evidence="13">ZFMK-TIS-60720</strain>
        <tissue evidence="13">Whole Organism</tissue>
    </source>
</reference>
<dbReference type="InterPro" id="IPR013783">
    <property type="entry name" value="Ig-like_fold"/>
</dbReference>
<dbReference type="GO" id="GO:0007166">
    <property type="term" value="P:cell surface receptor signaling pathway"/>
    <property type="evidence" value="ECO:0007669"/>
    <property type="project" value="TreeGrafter"/>
</dbReference>
<keyword evidence="14" id="KW-1185">Reference proteome</keyword>
<keyword evidence="5" id="KW-1133">Transmembrane helix</keyword>
<keyword evidence="4 11" id="KW-0732">Signal</keyword>
<dbReference type="Gene3D" id="2.60.40.10">
    <property type="entry name" value="Immunoglobulins"/>
    <property type="match status" value="1"/>
</dbReference>
<evidence type="ECO:0000256" key="3">
    <source>
        <dbReference type="ARBA" id="ARBA00022692"/>
    </source>
</evidence>
<protein>
    <recommendedName>
        <fullName evidence="12">Ig-like domain-containing protein</fullName>
    </recommendedName>
</protein>
<evidence type="ECO:0000259" key="12">
    <source>
        <dbReference type="PROSITE" id="PS50835"/>
    </source>
</evidence>
<dbReference type="PROSITE" id="PS50835">
    <property type="entry name" value="IG_LIKE"/>
    <property type="match status" value="1"/>
</dbReference>
<evidence type="ECO:0000313" key="14">
    <source>
        <dbReference type="Proteomes" id="UP001364617"/>
    </source>
</evidence>
<feature type="signal peptide" evidence="11">
    <location>
        <begin position="1"/>
        <end position="19"/>
    </location>
</feature>
<evidence type="ECO:0000256" key="8">
    <source>
        <dbReference type="ARBA" id="ARBA00023170"/>
    </source>
</evidence>
<keyword evidence="3" id="KW-0812">Transmembrane</keyword>
<dbReference type="GO" id="GO:0009897">
    <property type="term" value="C:external side of plasma membrane"/>
    <property type="evidence" value="ECO:0007669"/>
    <property type="project" value="TreeGrafter"/>
</dbReference>
<keyword evidence="9" id="KW-0325">Glycoprotein</keyword>
<dbReference type="InterPro" id="IPR013106">
    <property type="entry name" value="Ig_V-set"/>
</dbReference>
<organism evidence="13 14">
    <name type="scientific">Phoxinus phoxinus</name>
    <name type="common">Eurasian minnow</name>
    <dbReference type="NCBI Taxonomy" id="58324"/>
    <lineage>
        <taxon>Eukaryota</taxon>
        <taxon>Metazoa</taxon>
        <taxon>Chordata</taxon>
        <taxon>Craniata</taxon>
        <taxon>Vertebrata</taxon>
        <taxon>Euteleostomi</taxon>
        <taxon>Actinopterygii</taxon>
        <taxon>Neopterygii</taxon>
        <taxon>Teleostei</taxon>
        <taxon>Ostariophysi</taxon>
        <taxon>Cypriniformes</taxon>
        <taxon>Leuciscidae</taxon>
        <taxon>Phoxininae</taxon>
        <taxon>Phoxinus</taxon>
    </lineage>
</organism>
<dbReference type="GO" id="GO:0042102">
    <property type="term" value="P:positive regulation of T cell proliferation"/>
    <property type="evidence" value="ECO:0007669"/>
    <property type="project" value="TreeGrafter"/>
</dbReference>
<evidence type="ECO:0000256" key="10">
    <source>
        <dbReference type="ARBA" id="ARBA00023319"/>
    </source>
</evidence>
<evidence type="ECO:0000256" key="1">
    <source>
        <dbReference type="ARBA" id="ARBA00004251"/>
    </source>
</evidence>
<comment type="caution">
    <text evidence="13">The sequence shown here is derived from an EMBL/GenBank/DDBJ whole genome shotgun (WGS) entry which is preliminary data.</text>
</comment>
<dbReference type="InterPro" id="IPR007110">
    <property type="entry name" value="Ig-like_dom"/>
</dbReference>
<dbReference type="AlphaFoldDB" id="A0AAN9CKM9"/>
<dbReference type="PANTHER" id="PTHR25466">
    <property type="entry name" value="T-LYMPHOCYTE ACTIVATION ANTIGEN"/>
    <property type="match status" value="1"/>
</dbReference>
<dbReference type="GO" id="GO:0042130">
    <property type="term" value="P:negative regulation of T cell proliferation"/>
    <property type="evidence" value="ECO:0007669"/>
    <property type="project" value="TreeGrafter"/>
</dbReference>
<dbReference type="InterPro" id="IPR051713">
    <property type="entry name" value="T-cell_Activation_Regulation"/>
</dbReference>
<keyword evidence="7" id="KW-1015">Disulfide bond</keyword>
<evidence type="ECO:0000256" key="2">
    <source>
        <dbReference type="ARBA" id="ARBA00022475"/>
    </source>
</evidence>
<keyword evidence="6" id="KW-0472">Membrane</keyword>
<dbReference type="Pfam" id="PF07686">
    <property type="entry name" value="V-set"/>
    <property type="match status" value="1"/>
</dbReference>
<dbReference type="Proteomes" id="UP001364617">
    <property type="component" value="Unassembled WGS sequence"/>
</dbReference>
<dbReference type="SMART" id="SM00409">
    <property type="entry name" value="IG"/>
    <property type="match status" value="1"/>
</dbReference>
<keyword evidence="2" id="KW-1003">Cell membrane</keyword>
<dbReference type="PANTHER" id="PTHR25466:SF14">
    <property type="entry name" value="BUTYROPHILIN SUBFAMILY 2 MEMBER A2-LIKE-RELATED"/>
    <property type="match status" value="1"/>
</dbReference>
<evidence type="ECO:0000256" key="4">
    <source>
        <dbReference type="ARBA" id="ARBA00022729"/>
    </source>
</evidence>
<evidence type="ECO:0000256" key="6">
    <source>
        <dbReference type="ARBA" id="ARBA00023136"/>
    </source>
</evidence>
<evidence type="ECO:0000256" key="5">
    <source>
        <dbReference type="ARBA" id="ARBA00022989"/>
    </source>
</evidence>
<evidence type="ECO:0000256" key="11">
    <source>
        <dbReference type="SAM" id="SignalP"/>
    </source>
</evidence>
<dbReference type="EMBL" id="JAYKXH010000018">
    <property type="protein sequence ID" value="KAK7137218.1"/>
    <property type="molecule type" value="Genomic_DNA"/>
</dbReference>
<evidence type="ECO:0000313" key="13">
    <source>
        <dbReference type="EMBL" id="KAK7137218.1"/>
    </source>
</evidence>
<evidence type="ECO:0000256" key="9">
    <source>
        <dbReference type="ARBA" id="ARBA00023180"/>
    </source>
</evidence>
<comment type="subcellular location">
    <subcellularLocation>
        <location evidence="1">Cell membrane</location>
        <topology evidence="1">Single-pass type I membrane protein</topology>
    </subcellularLocation>
</comment>
<sequence>MMITSFICVFAVLINKVSLQETVEGVIGGSVLLPCSSTEHDQKLQDITVHWRHNGSKIVCDIIGGRHSESRDPDYKSRAETFPEEYARGNFFIRLSGLTHTDAGEFICLISHSSEQKTVRLIINGKQGRKIGSDVVTSSPLLWVYIVLSVVSIVLI</sequence>
<keyword evidence="10" id="KW-0393">Immunoglobulin domain</keyword>
<gene>
    <name evidence="13" type="ORF">R3I93_017329</name>
</gene>